<dbReference type="InterPro" id="IPR029479">
    <property type="entry name" value="Nitroreductase"/>
</dbReference>
<dbReference type="InterPro" id="IPR016446">
    <property type="entry name" value="Flavin_OxRdtase_Frp"/>
</dbReference>
<dbReference type="PIRSF" id="PIRSF005426">
    <property type="entry name" value="Frp"/>
    <property type="match status" value="1"/>
</dbReference>
<reference evidence="7 8" key="1">
    <citation type="submission" date="2019-01" db="EMBL/GenBank/DDBJ databases">
        <authorList>
            <person name="Chen W.-M."/>
        </authorList>
    </citation>
    <scope>NUCLEOTIDE SEQUENCE [LARGE SCALE GENOMIC DNA]</scope>
    <source>
        <strain evidence="7 8">CCP-6</strain>
    </source>
</reference>
<dbReference type="AlphaFoldDB" id="A0A437MFB1"/>
<keyword evidence="8" id="KW-1185">Reference proteome</keyword>
<protein>
    <submittedName>
        <fullName evidence="7">NADPH-dependent oxidoreductase</fullName>
    </submittedName>
</protein>
<evidence type="ECO:0000256" key="2">
    <source>
        <dbReference type="ARBA" id="ARBA00022630"/>
    </source>
</evidence>
<evidence type="ECO:0000256" key="4">
    <source>
        <dbReference type="ARBA" id="ARBA00023002"/>
    </source>
</evidence>
<dbReference type="Gene3D" id="3.40.109.10">
    <property type="entry name" value="NADH Oxidase"/>
    <property type="match status" value="1"/>
</dbReference>
<keyword evidence="3 5" id="KW-0288">FMN</keyword>
<keyword evidence="5" id="KW-0521">NADP</keyword>
<dbReference type="Pfam" id="PF00881">
    <property type="entry name" value="Nitroreductase"/>
    <property type="match status" value="1"/>
</dbReference>
<dbReference type="PANTHER" id="PTHR43425:SF2">
    <property type="entry name" value="OXYGEN-INSENSITIVE NADPH NITROREDUCTASE"/>
    <property type="match status" value="1"/>
</dbReference>
<sequence>MPKDNPSPAAALLAERYQGQGPSVPPQVNDVVEHLLSHRSVRAYLPDALPEGALETAIVAAQSAASSSNLQVWSVVAVEDKERKARLAAVTGNQKHILDAPLLLVWLADLSRLARVAEARGIETQGLDYTEMLLVGVVDAALAAQNAVVALESLGLGTVYIGALRNDITTVAKELGLPPHVMPVFGLVVGKPDPARPAAIKPRLPVRTILSREQYSSDAEAEAVETYDALFKEFQRGQSLPEEGWVARSAERVATPKALTGRHVMKEAIIGLGFKLK</sequence>
<organism evidence="7 8">
    <name type="scientific">Rhodovarius crocodyli</name>
    <dbReference type="NCBI Taxonomy" id="1979269"/>
    <lineage>
        <taxon>Bacteria</taxon>
        <taxon>Pseudomonadati</taxon>
        <taxon>Pseudomonadota</taxon>
        <taxon>Alphaproteobacteria</taxon>
        <taxon>Acetobacterales</taxon>
        <taxon>Roseomonadaceae</taxon>
        <taxon>Rhodovarius</taxon>
    </lineage>
</organism>
<evidence type="ECO:0000313" key="7">
    <source>
        <dbReference type="EMBL" id="RVT96327.1"/>
    </source>
</evidence>
<dbReference type="RefSeq" id="WP_127788259.1">
    <property type="nucleotide sequence ID" value="NZ_SACL01000004.1"/>
</dbReference>
<dbReference type="OrthoDB" id="3181400at2"/>
<evidence type="ECO:0000256" key="5">
    <source>
        <dbReference type="PIRNR" id="PIRNR005426"/>
    </source>
</evidence>
<comment type="similarity">
    <text evidence="1 5">Belongs to the flavin oxidoreductase frp family.</text>
</comment>
<dbReference type="GO" id="GO:0016491">
    <property type="term" value="F:oxidoreductase activity"/>
    <property type="evidence" value="ECO:0007669"/>
    <property type="project" value="UniProtKB-UniRule"/>
</dbReference>
<gene>
    <name evidence="7" type="ORF">EOD42_14560</name>
</gene>
<feature type="domain" description="Nitroreductase" evidence="6">
    <location>
        <begin position="37"/>
        <end position="191"/>
    </location>
</feature>
<proteinExistence type="inferred from homology"/>
<dbReference type="InterPro" id="IPR000415">
    <property type="entry name" value="Nitroreductase-like"/>
</dbReference>
<dbReference type="PANTHER" id="PTHR43425">
    <property type="entry name" value="OXYGEN-INSENSITIVE NADPH NITROREDUCTASE"/>
    <property type="match status" value="1"/>
</dbReference>
<dbReference type="CDD" id="cd02146">
    <property type="entry name" value="NfsA-like"/>
    <property type="match status" value="1"/>
</dbReference>
<name>A0A437MFB1_9PROT</name>
<dbReference type="EMBL" id="SACL01000004">
    <property type="protein sequence ID" value="RVT96327.1"/>
    <property type="molecule type" value="Genomic_DNA"/>
</dbReference>
<dbReference type="Proteomes" id="UP000282957">
    <property type="component" value="Unassembled WGS sequence"/>
</dbReference>
<evidence type="ECO:0000259" key="6">
    <source>
        <dbReference type="Pfam" id="PF00881"/>
    </source>
</evidence>
<comment type="caution">
    <text evidence="7">The sequence shown here is derived from an EMBL/GenBank/DDBJ whole genome shotgun (WGS) entry which is preliminary data.</text>
</comment>
<keyword evidence="4 5" id="KW-0560">Oxidoreductase</keyword>
<dbReference type="SUPFAM" id="SSF55469">
    <property type="entry name" value="FMN-dependent nitroreductase-like"/>
    <property type="match status" value="1"/>
</dbReference>
<evidence type="ECO:0000256" key="3">
    <source>
        <dbReference type="ARBA" id="ARBA00022643"/>
    </source>
</evidence>
<evidence type="ECO:0000313" key="8">
    <source>
        <dbReference type="Proteomes" id="UP000282957"/>
    </source>
</evidence>
<evidence type="ECO:0000256" key="1">
    <source>
        <dbReference type="ARBA" id="ARBA00008366"/>
    </source>
</evidence>
<accession>A0A437MFB1</accession>
<keyword evidence="2 5" id="KW-0285">Flavoprotein</keyword>